<dbReference type="EMBL" id="JBICBT010000476">
    <property type="protein sequence ID" value="KAL3112312.1"/>
    <property type="molecule type" value="Genomic_DNA"/>
</dbReference>
<name>A0ABD2LAQ0_9BILA</name>
<accession>A0ABD2LAQ0</accession>
<organism evidence="2 3">
    <name type="scientific">Heterodera trifolii</name>
    <dbReference type="NCBI Taxonomy" id="157864"/>
    <lineage>
        <taxon>Eukaryota</taxon>
        <taxon>Metazoa</taxon>
        <taxon>Ecdysozoa</taxon>
        <taxon>Nematoda</taxon>
        <taxon>Chromadorea</taxon>
        <taxon>Rhabditida</taxon>
        <taxon>Tylenchina</taxon>
        <taxon>Tylenchomorpha</taxon>
        <taxon>Tylenchoidea</taxon>
        <taxon>Heteroderidae</taxon>
        <taxon>Heteroderinae</taxon>
        <taxon>Heterodera</taxon>
    </lineage>
</organism>
<dbReference type="Proteomes" id="UP001620626">
    <property type="component" value="Unassembled WGS sequence"/>
</dbReference>
<protein>
    <submittedName>
        <fullName evidence="2">Uncharacterized protein</fullName>
    </submittedName>
</protein>
<evidence type="ECO:0000313" key="2">
    <source>
        <dbReference type="EMBL" id="KAL3112312.1"/>
    </source>
</evidence>
<keyword evidence="3" id="KW-1185">Reference proteome</keyword>
<evidence type="ECO:0000256" key="1">
    <source>
        <dbReference type="SAM" id="MobiDB-lite"/>
    </source>
</evidence>
<proteinExistence type="predicted"/>
<comment type="caution">
    <text evidence="2">The sequence shown here is derived from an EMBL/GenBank/DDBJ whole genome shotgun (WGS) entry which is preliminary data.</text>
</comment>
<dbReference type="AlphaFoldDB" id="A0ABD2LAQ0"/>
<feature type="region of interest" description="Disordered" evidence="1">
    <location>
        <begin position="192"/>
        <end position="215"/>
    </location>
</feature>
<evidence type="ECO:0000313" key="3">
    <source>
        <dbReference type="Proteomes" id="UP001620626"/>
    </source>
</evidence>
<gene>
    <name evidence="2" type="ORF">niasHT_012417</name>
</gene>
<reference evidence="2 3" key="1">
    <citation type="submission" date="2024-10" db="EMBL/GenBank/DDBJ databases">
        <authorList>
            <person name="Kim D."/>
        </authorList>
    </citation>
    <scope>NUCLEOTIDE SEQUENCE [LARGE SCALE GENOMIC DNA]</scope>
    <source>
        <strain evidence="2">BH-2024</strain>
    </source>
</reference>
<sequence>MGLSDVLAKVAFGEEVNEVIICVGTADLDMETPMEWCKEAIKKILSHIGQFGLKIWVVPPPFHRIKAVKHNEFLEMLTNCVPERDLCLMKGFRSILEVTMWGRQEEKRCVDEKGRLKFIGVTAMLKHLKEVFELKVPTKKVSFEMEVPKSRDEMGKASGSVPQFQKFGRLTNANPNSGGNKNFPTGMPNFYFGREQPMKRTGNEQQAQFKRRKYE</sequence>